<keyword evidence="5 9" id="KW-1133">Transmembrane helix</keyword>
<keyword evidence="6 9" id="KW-0472">Membrane</keyword>
<evidence type="ECO:0000256" key="1">
    <source>
        <dbReference type="ARBA" id="ARBA00004141"/>
    </source>
</evidence>
<organism evidence="10 11">
    <name type="scientific">Eumeta variegata</name>
    <name type="common">Bagworm moth</name>
    <name type="synonym">Eumeta japonica</name>
    <dbReference type="NCBI Taxonomy" id="151549"/>
    <lineage>
        <taxon>Eukaryota</taxon>
        <taxon>Metazoa</taxon>
        <taxon>Ecdysozoa</taxon>
        <taxon>Arthropoda</taxon>
        <taxon>Hexapoda</taxon>
        <taxon>Insecta</taxon>
        <taxon>Pterygota</taxon>
        <taxon>Neoptera</taxon>
        <taxon>Endopterygota</taxon>
        <taxon>Lepidoptera</taxon>
        <taxon>Glossata</taxon>
        <taxon>Ditrysia</taxon>
        <taxon>Tineoidea</taxon>
        <taxon>Psychidae</taxon>
        <taxon>Oiketicinae</taxon>
        <taxon>Eumeta</taxon>
    </lineage>
</organism>
<dbReference type="EMBL" id="BGZK01000049">
    <property type="protein sequence ID" value="GBP12141.1"/>
    <property type="molecule type" value="Genomic_DNA"/>
</dbReference>
<evidence type="ECO:0000256" key="2">
    <source>
        <dbReference type="ARBA" id="ARBA00022606"/>
    </source>
</evidence>
<evidence type="ECO:0000256" key="8">
    <source>
        <dbReference type="ARBA" id="ARBA00023224"/>
    </source>
</evidence>
<keyword evidence="7" id="KW-0675">Receptor</keyword>
<proteinExistence type="predicted"/>
<accession>A0A4C1TFR4</accession>
<reference evidence="10 11" key="1">
    <citation type="journal article" date="2019" name="Commun. Biol.">
        <title>The bagworm genome reveals a unique fibroin gene that provides high tensile strength.</title>
        <authorList>
            <person name="Kono N."/>
            <person name="Nakamura H."/>
            <person name="Ohtoshi R."/>
            <person name="Tomita M."/>
            <person name="Numata K."/>
            <person name="Arakawa K."/>
        </authorList>
    </citation>
    <scope>NUCLEOTIDE SEQUENCE [LARGE SCALE GENOMIC DNA]</scope>
</reference>
<evidence type="ECO:0000256" key="6">
    <source>
        <dbReference type="ARBA" id="ARBA00023136"/>
    </source>
</evidence>
<keyword evidence="2" id="KW-0716">Sensory transduction</keyword>
<gene>
    <name evidence="10" type="ORF">EVAR_5957_1</name>
</gene>
<evidence type="ECO:0000313" key="10">
    <source>
        <dbReference type="EMBL" id="GBP12141.1"/>
    </source>
</evidence>
<keyword evidence="11" id="KW-1185">Reference proteome</keyword>
<protein>
    <submittedName>
        <fullName evidence="10">Uncharacterized protein</fullName>
    </submittedName>
</protein>
<evidence type="ECO:0000256" key="7">
    <source>
        <dbReference type="ARBA" id="ARBA00023170"/>
    </source>
</evidence>
<evidence type="ECO:0000313" key="11">
    <source>
        <dbReference type="Proteomes" id="UP000299102"/>
    </source>
</evidence>
<dbReference type="InterPro" id="IPR004117">
    <property type="entry name" value="7tm6_olfct_rcpt"/>
</dbReference>
<comment type="subcellular location">
    <subcellularLocation>
        <location evidence="1">Membrane</location>
        <topology evidence="1">Multi-pass membrane protein</topology>
    </subcellularLocation>
</comment>
<evidence type="ECO:0000256" key="9">
    <source>
        <dbReference type="SAM" id="Phobius"/>
    </source>
</evidence>
<comment type="caution">
    <text evidence="10">The sequence shown here is derived from an EMBL/GenBank/DDBJ whole genome shotgun (WGS) entry which is preliminary data.</text>
</comment>
<dbReference type="GO" id="GO:0005549">
    <property type="term" value="F:odorant binding"/>
    <property type="evidence" value="ECO:0007669"/>
    <property type="project" value="InterPro"/>
</dbReference>
<evidence type="ECO:0000256" key="3">
    <source>
        <dbReference type="ARBA" id="ARBA00022692"/>
    </source>
</evidence>
<dbReference type="Pfam" id="PF02949">
    <property type="entry name" value="7tm_6"/>
    <property type="match status" value="1"/>
</dbReference>
<keyword evidence="3 9" id="KW-0812">Transmembrane</keyword>
<dbReference type="GO" id="GO:0007165">
    <property type="term" value="P:signal transduction"/>
    <property type="evidence" value="ECO:0007669"/>
    <property type="project" value="UniProtKB-KW"/>
</dbReference>
<evidence type="ECO:0000256" key="5">
    <source>
        <dbReference type="ARBA" id="ARBA00022989"/>
    </source>
</evidence>
<keyword evidence="4" id="KW-0552">Olfaction</keyword>
<dbReference type="Proteomes" id="UP000299102">
    <property type="component" value="Unassembled WGS sequence"/>
</dbReference>
<name>A0A4C1TFR4_EUMVA</name>
<feature type="transmembrane region" description="Helical" evidence="9">
    <location>
        <begin position="37"/>
        <end position="56"/>
    </location>
</feature>
<dbReference type="GO" id="GO:0004984">
    <property type="term" value="F:olfactory receptor activity"/>
    <property type="evidence" value="ECO:0007669"/>
    <property type="project" value="InterPro"/>
</dbReference>
<keyword evidence="8" id="KW-0807">Transducer</keyword>
<dbReference type="GO" id="GO:0016020">
    <property type="term" value="C:membrane"/>
    <property type="evidence" value="ECO:0007669"/>
    <property type="project" value="UniProtKB-SubCell"/>
</dbReference>
<sequence length="131" mass="15370">MGVICWYADDIFHANANVGMAAYCTRWYQTERRCRRALLFIIISLVNTLNVTSHMTKRNMLMAFLSNEDRNKEARRKTGITHMFYSVTKYDNGQSTLHTESVILENNDFRVSITYWNHGIVAPKARSRWRS</sequence>
<dbReference type="AlphaFoldDB" id="A0A4C1TFR4"/>
<evidence type="ECO:0000256" key="4">
    <source>
        <dbReference type="ARBA" id="ARBA00022725"/>
    </source>
</evidence>
<dbReference type="OrthoDB" id="7179992at2759"/>